<dbReference type="EMBL" id="NUIL01000015">
    <property type="protein sequence ID" value="PGO29186.1"/>
    <property type="molecule type" value="Genomic_DNA"/>
</dbReference>
<sequence length="168" mass="18544">MLNKKSQHYDVLGRFRVNTGQGEVEFCRVKFMATKHEDVIPATKVKTGDFEDISIVVRPTPVKPIVVKSVTEEEKAKLVKAFEESIAKEPVGITVATAPSEFEVDESTILVLPAGFEIIATNPKGKEITVNSLDLDTFCAKNNLDVEGVQSVIDGAQKTHKKWRFAKA</sequence>
<dbReference type="RefSeq" id="WP_098764300.1">
    <property type="nucleotide sequence ID" value="NZ_NUIL01000015.1"/>
</dbReference>
<gene>
    <name evidence="1" type="ORF">CN984_12125</name>
</gene>
<proteinExistence type="predicted"/>
<comment type="caution">
    <text evidence="1">The sequence shown here is derived from an EMBL/GenBank/DDBJ whole genome shotgun (WGS) entry which is preliminary data.</text>
</comment>
<organism evidence="1 2">
    <name type="scientific">Bacillus cereus</name>
    <dbReference type="NCBI Taxonomy" id="1396"/>
    <lineage>
        <taxon>Bacteria</taxon>
        <taxon>Bacillati</taxon>
        <taxon>Bacillota</taxon>
        <taxon>Bacilli</taxon>
        <taxon>Bacillales</taxon>
        <taxon>Bacillaceae</taxon>
        <taxon>Bacillus</taxon>
        <taxon>Bacillus cereus group</taxon>
    </lineage>
</organism>
<dbReference type="AlphaFoldDB" id="A0A2B9Q2J4"/>
<protein>
    <submittedName>
        <fullName evidence="1">Uncharacterized protein</fullName>
    </submittedName>
</protein>
<reference evidence="1 2" key="1">
    <citation type="submission" date="2017-09" db="EMBL/GenBank/DDBJ databases">
        <title>Large-scale bioinformatics analysis of Bacillus genomes uncovers conserved roles of natural products in bacterial physiology.</title>
        <authorList>
            <consortium name="Agbiome Team Llc"/>
            <person name="Bleich R.M."/>
            <person name="Grubbs K.J."/>
            <person name="Santa Maria K.C."/>
            <person name="Allen S.E."/>
            <person name="Farag S."/>
            <person name="Shank E.A."/>
            <person name="Bowers A."/>
        </authorList>
    </citation>
    <scope>NUCLEOTIDE SEQUENCE [LARGE SCALE GENOMIC DNA]</scope>
    <source>
        <strain evidence="1 2">AFS050027</strain>
    </source>
</reference>
<name>A0A2B9Q2J4_BACCE</name>
<evidence type="ECO:0000313" key="1">
    <source>
        <dbReference type="EMBL" id="PGO29186.1"/>
    </source>
</evidence>
<dbReference type="Proteomes" id="UP000223777">
    <property type="component" value="Unassembled WGS sequence"/>
</dbReference>
<evidence type="ECO:0000313" key="2">
    <source>
        <dbReference type="Proteomes" id="UP000223777"/>
    </source>
</evidence>
<accession>A0A2B9Q2J4</accession>